<feature type="transmembrane region" description="Helical" evidence="1">
    <location>
        <begin position="91"/>
        <end position="113"/>
    </location>
</feature>
<reference evidence="2 3" key="1">
    <citation type="journal article" date="2019" name="Emerg. Microbes Infect.">
        <title>Comprehensive subspecies identification of 175 nontuberculous mycobacteria species based on 7547 genomic profiles.</title>
        <authorList>
            <person name="Matsumoto Y."/>
            <person name="Kinjo T."/>
            <person name="Motooka D."/>
            <person name="Nabeya D."/>
            <person name="Jung N."/>
            <person name="Uechi K."/>
            <person name="Horii T."/>
            <person name="Iida T."/>
            <person name="Fujita J."/>
            <person name="Nakamura S."/>
        </authorList>
    </citation>
    <scope>NUCLEOTIDE SEQUENCE [LARGE SCALE GENOMIC DNA]</scope>
    <source>
        <strain evidence="2 3">JCM 30996</strain>
    </source>
</reference>
<keyword evidence="3" id="KW-1185">Reference proteome</keyword>
<dbReference type="AlphaFoldDB" id="A0A7I9ZMX8"/>
<gene>
    <name evidence="2" type="ORF">MHIP_24910</name>
</gene>
<feature type="transmembrane region" description="Helical" evidence="1">
    <location>
        <begin position="57"/>
        <end position="79"/>
    </location>
</feature>
<organism evidence="2 3">
    <name type="scientific">Mycolicibacterium hippocampi</name>
    <dbReference type="NCBI Taxonomy" id="659824"/>
    <lineage>
        <taxon>Bacteria</taxon>
        <taxon>Bacillati</taxon>
        <taxon>Actinomycetota</taxon>
        <taxon>Actinomycetes</taxon>
        <taxon>Mycobacteriales</taxon>
        <taxon>Mycobacteriaceae</taxon>
        <taxon>Mycolicibacterium</taxon>
    </lineage>
</organism>
<keyword evidence="1" id="KW-0472">Membrane</keyword>
<feature type="transmembrane region" description="Helical" evidence="1">
    <location>
        <begin position="273"/>
        <end position="293"/>
    </location>
</feature>
<accession>A0A7I9ZMX8</accession>
<feature type="transmembrane region" description="Helical" evidence="1">
    <location>
        <begin position="25"/>
        <end position="45"/>
    </location>
</feature>
<protein>
    <submittedName>
        <fullName evidence="2">Uncharacterized protein</fullName>
    </submittedName>
</protein>
<name>A0A7I9ZMX8_9MYCO</name>
<comment type="caution">
    <text evidence="2">The sequence shown here is derived from an EMBL/GenBank/DDBJ whole genome shotgun (WGS) entry which is preliminary data.</text>
</comment>
<evidence type="ECO:0000313" key="3">
    <source>
        <dbReference type="Proteomes" id="UP000465304"/>
    </source>
</evidence>
<dbReference type="Proteomes" id="UP000465304">
    <property type="component" value="Unassembled WGS sequence"/>
</dbReference>
<dbReference type="RefSeq" id="WP_163888699.1">
    <property type="nucleotide sequence ID" value="NZ_BLLB01000002.1"/>
</dbReference>
<keyword evidence="1" id="KW-1133">Transmembrane helix</keyword>
<dbReference type="EMBL" id="BLLB01000002">
    <property type="protein sequence ID" value="GFH02008.1"/>
    <property type="molecule type" value="Genomic_DNA"/>
</dbReference>
<proteinExistence type="predicted"/>
<sequence>MTLAAAWCAVGLGAAVLAHRWRHRALRLCVLVVGVAAALALTVAVTGEVAPDLFATAAKISVATVVLSIVAVLLLVRTLPQLVSRNDRHSVVVVFAAVAAMYLAVGAFLAAAAHDGSQVQDLPQLRTRDEFIDRRDSPGPPGAVLLEARISAATAESASGVAASYRCPTIGWLRLPATRDQLPSRYLLELPGGPPIVAGPIAPDQAWAWPSVDGECVLRRGDPVVVWGELQGGMGAGGPTSYTGLANVQMIAVGDIRSFLHDFGPVAERTGRAVTAAAALNAVLAAVMVGVGVRAFRRLSRFGTDTPPRITWRSASR</sequence>
<evidence type="ECO:0000256" key="1">
    <source>
        <dbReference type="SAM" id="Phobius"/>
    </source>
</evidence>
<keyword evidence="1" id="KW-0812">Transmembrane</keyword>
<evidence type="ECO:0000313" key="2">
    <source>
        <dbReference type="EMBL" id="GFH02008.1"/>
    </source>
</evidence>